<dbReference type="RefSeq" id="WP_106093371.1">
    <property type="nucleotide sequence ID" value="NZ_PVNL01000124.1"/>
</dbReference>
<dbReference type="PANTHER" id="PTHR43102">
    <property type="entry name" value="SLR1143 PROTEIN"/>
    <property type="match status" value="1"/>
</dbReference>
<evidence type="ECO:0000313" key="3">
    <source>
        <dbReference type="Proteomes" id="UP000238823"/>
    </source>
</evidence>
<dbReference type="Gene3D" id="3.30.450.40">
    <property type="match status" value="1"/>
</dbReference>
<dbReference type="SUPFAM" id="SSF55781">
    <property type="entry name" value="GAF domain-like"/>
    <property type="match status" value="1"/>
</dbReference>
<dbReference type="OrthoDB" id="9787707at2"/>
<reference evidence="2 3" key="1">
    <citation type="submission" date="2018-03" db="EMBL/GenBank/DDBJ databases">
        <title>Draft Genome Sequences of the Obligatory Marine Myxobacteria Enhygromyxa salina SWB007.</title>
        <authorList>
            <person name="Poehlein A."/>
            <person name="Moghaddam J.A."/>
            <person name="Harms H."/>
            <person name="Alanjari M."/>
            <person name="Koenig G.M."/>
            <person name="Daniel R."/>
            <person name="Schaeberle T.F."/>
        </authorList>
    </citation>
    <scope>NUCLEOTIDE SEQUENCE [LARGE SCALE GENOMIC DNA]</scope>
    <source>
        <strain evidence="2 3">SWB007</strain>
    </source>
</reference>
<gene>
    <name evidence="2" type="ORF">ENSA7_65440</name>
</gene>
<protein>
    <submittedName>
        <fullName evidence="2">GAF domain protein</fullName>
    </submittedName>
</protein>
<comment type="caution">
    <text evidence="2">The sequence shown here is derived from an EMBL/GenBank/DDBJ whole genome shotgun (WGS) entry which is preliminary data.</text>
</comment>
<dbReference type="Proteomes" id="UP000238823">
    <property type="component" value="Unassembled WGS sequence"/>
</dbReference>
<sequence>MSEGAAVEDRNVRVDTGDASVVDGDNRDARVVALHEYAILDSDPEPRFDSITKISSLALEFPVALITLVDADREWTKSAFGVEPTSLPTGHGFGAAAIAAKQLLVIEDLSVDPRFAAHPLVTGPHQLRCFVGVPLEVHCGHQIGSLCVLGHTPRPLAARDTELLHTLAAQAVAMLELRRTEAQLEGAIQRIRTLATLIPICSHCRKVRDDENHWSTLERLVQAKTGSRFTHGICPECVREHYPDAADELLRLGK</sequence>
<dbReference type="AlphaFoldDB" id="A0A2S9Y0R7"/>
<dbReference type="Pfam" id="PF01590">
    <property type="entry name" value="GAF"/>
    <property type="match status" value="1"/>
</dbReference>
<dbReference type="SMART" id="SM00065">
    <property type="entry name" value="GAF"/>
    <property type="match status" value="1"/>
</dbReference>
<accession>A0A2S9Y0R7</accession>
<dbReference type="InterPro" id="IPR003018">
    <property type="entry name" value="GAF"/>
</dbReference>
<evidence type="ECO:0000313" key="2">
    <source>
        <dbReference type="EMBL" id="PRP98601.1"/>
    </source>
</evidence>
<dbReference type="PANTHER" id="PTHR43102:SF2">
    <property type="entry name" value="GAF DOMAIN-CONTAINING PROTEIN"/>
    <property type="match status" value="1"/>
</dbReference>
<name>A0A2S9Y0R7_9BACT</name>
<proteinExistence type="predicted"/>
<evidence type="ECO:0000259" key="1">
    <source>
        <dbReference type="SMART" id="SM00065"/>
    </source>
</evidence>
<dbReference type="InterPro" id="IPR029016">
    <property type="entry name" value="GAF-like_dom_sf"/>
</dbReference>
<feature type="domain" description="GAF" evidence="1">
    <location>
        <begin position="43"/>
        <end position="185"/>
    </location>
</feature>
<organism evidence="2 3">
    <name type="scientific">Enhygromyxa salina</name>
    <dbReference type="NCBI Taxonomy" id="215803"/>
    <lineage>
        <taxon>Bacteria</taxon>
        <taxon>Pseudomonadati</taxon>
        <taxon>Myxococcota</taxon>
        <taxon>Polyangia</taxon>
        <taxon>Nannocystales</taxon>
        <taxon>Nannocystaceae</taxon>
        <taxon>Enhygromyxa</taxon>
    </lineage>
</organism>
<dbReference type="EMBL" id="PVNL01000124">
    <property type="protein sequence ID" value="PRP98601.1"/>
    <property type="molecule type" value="Genomic_DNA"/>
</dbReference>